<evidence type="ECO:0000313" key="2">
    <source>
        <dbReference type="Proteomes" id="UP001221142"/>
    </source>
</evidence>
<protein>
    <submittedName>
        <fullName evidence="1">Uncharacterized protein</fullName>
    </submittedName>
</protein>
<name>A0AAD7FNA5_9AGAR</name>
<feature type="non-terminal residue" evidence="1">
    <location>
        <position position="109"/>
    </location>
</feature>
<dbReference type="EMBL" id="JARKIF010000010">
    <property type="protein sequence ID" value="KAJ7629136.1"/>
    <property type="molecule type" value="Genomic_DNA"/>
</dbReference>
<keyword evidence="2" id="KW-1185">Reference proteome</keyword>
<feature type="non-terminal residue" evidence="1">
    <location>
        <position position="1"/>
    </location>
</feature>
<proteinExistence type="predicted"/>
<gene>
    <name evidence="1" type="ORF">FB45DRAFT_672645</name>
</gene>
<reference evidence="1" key="1">
    <citation type="submission" date="2023-03" db="EMBL/GenBank/DDBJ databases">
        <title>Massive genome expansion in bonnet fungi (Mycena s.s.) driven by repeated elements and novel gene families across ecological guilds.</title>
        <authorList>
            <consortium name="Lawrence Berkeley National Laboratory"/>
            <person name="Harder C.B."/>
            <person name="Miyauchi S."/>
            <person name="Viragh M."/>
            <person name="Kuo A."/>
            <person name="Thoen E."/>
            <person name="Andreopoulos B."/>
            <person name="Lu D."/>
            <person name="Skrede I."/>
            <person name="Drula E."/>
            <person name="Henrissat B."/>
            <person name="Morin E."/>
            <person name="Kohler A."/>
            <person name="Barry K."/>
            <person name="LaButti K."/>
            <person name="Morin E."/>
            <person name="Salamov A."/>
            <person name="Lipzen A."/>
            <person name="Mereny Z."/>
            <person name="Hegedus B."/>
            <person name="Baldrian P."/>
            <person name="Stursova M."/>
            <person name="Weitz H."/>
            <person name="Taylor A."/>
            <person name="Grigoriev I.V."/>
            <person name="Nagy L.G."/>
            <person name="Martin F."/>
            <person name="Kauserud H."/>
        </authorList>
    </citation>
    <scope>NUCLEOTIDE SEQUENCE</scope>
    <source>
        <strain evidence="1">9284</strain>
    </source>
</reference>
<comment type="caution">
    <text evidence="1">The sequence shown here is derived from an EMBL/GenBank/DDBJ whole genome shotgun (WGS) entry which is preliminary data.</text>
</comment>
<sequence>INPPTAGNPAVECEPFNITWTGGDAPYQIQVLFQPGVPLPPPAIAEFDGVMGHSQQWTVNAVAGEALSFYIKDATGYPNETYTFKVAAGLGDSCITVSSSEGTAPGSST</sequence>
<accession>A0AAD7FNA5</accession>
<dbReference type="Proteomes" id="UP001221142">
    <property type="component" value="Unassembled WGS sequence"/>
</dbReference>
<evidence type="ECO:0000313" key="1">
    <source>
        <dbReference type="EMBL" id="KAJ7629136.1"/>
    </source>
</evidence>
<organism evidence="1 2">
    <name type="scientific">Roridomyces roridus</name>
    <dbReference type="NCBI Taxonomy" id="1738132"/>
    <lineage>
        <taxon>Eukaryota</taxon>
        <taxon>Fungi</taxon>
        <taxon>Dikarya</taxon>
        <taxon>Basidiomycota</taxon>
        <taxon>Agaricomycotina</taxon>
        <taxon>Agaricomycetes</taxon>
        <taxon>Agaricomycetidae</taxon>
        <taxon>Agaricales</taxon>
        <taxon>Marasmiineae</taxon>
        <taxon>Mycenaceae</taxon>
        <taxon>Roridomyces</taxon>
    </lineage>
</organism>
<dbReference type="AlphaFoldDB" id="A0AAD7FNA5"/>